<organism evidence="8 9">
    <name type="scientific">Virgibacillus litoralis</name>
    <dbReference type="NCBI Taxonomy" id="578221"/>
    <lineage>
        <taxon>Bacteria</taxon>
        <taxon>Bacillati</taxon>
        <taxon>Bacillota</taxon>
        <taxon>Bacilli</taxon>
        <taxon>Bacillales</taxon>
        <taxon>Bacillaceae</taxon>
        <taxon>Virgibacillus</taxon>
    </lineage>
</organism>
<keyword evidence="6" id="KW-1278">Translocase</keyword>
<dbReference type="Pfam" id="PF00005">
    <property type="entry name" value="ABC_tran"/>
    <property type="match status" value="1"/>
</dbReference>
<dbReference type="PROSITE" id="PS50893">
    <property type="entry name" value="ABC_TRANSPORTER_2"/>
    <property type="match status" value="1"/>
</dbReference>
<dbReference type="InterPro" id="IPR015860">
    <property type="entry name" value="ABC_transpr_TagH-like"/>
</dbReference>
<dbReference type="SUPFAM" id="SSF52540">
    <property type="entry name" value="P-loop containing nucleoside triphosphate hydrolases"/>
    <property type="match status" value="1"/>
</dbReference>
<gene>
    <name evidence="8" type="ORF">J2Z82_003544</name>
</gene>
<dbReference type="InterPro" id="IPR017871">
    <property type="entry name" value="ABC_transporter-like_CS"/>
</dbReference>
<evidence type="ECO:0000256" key="2">
    <source>
        <dbReference type="ARBA" id="ARBA00022448"/>
    </source>
</evidence>
<evidence type="ECO:0000313" key="8">
    <source>
        <dbReference type="EMBL" id="MBP1950584.1"/>
    </source>
</evidence>
<feature type="domain" description="ABC transporter" evidence="7">
    <location>
        <begin position="22"/>
        <end position="243"/>
    </location>
</feature>
<protein>
    <submittedName>
        <fullName evidence="8">Teichoic acid transport system ATP-binding protein</fullName>
    </submittedName>
</protein>
<dbReference type="InterPro" id="IPR025987">
    <property type="entry name" value="GW_dom"/>
</dbReference>
<reference evidence="8 9" key="1">
    <citation type="submission" date="2021-03" db="EMBL/GenBank/DDBJ databases">
        <title>Genomic Encyclopedia of Type Strains, Phase IV (KMG-IV): sequencing the most valuable type-strain genomes for metagenomic binning, comparative biology and taxonomic classification.</title>
        <authorList>
            <person name="Goeker M."/>
        </authorList>
    </citation>
    <scope>NUCLEOTIDE SEQUENCE [LARGE SCALE GENOMIC DNA]</scope>
    <source>
        <strain evidence="8 9">DSM 21085</strain>
    </source>
</reference>
<evidence type="ECO:0000256" key="4">
    <source>
        <dbReference type="ARBA" id="ARBA00022741"/>
    </source>
</evidence>
<keyword evidence="2" id="KW-0813">Transport</keyword>
<dbReference type="Proteomes" id="UP001519328">
    <property type="component" value="Unassembled WGS sequence"/>
</dbReference>
<keyword evidence="3" id="KW-0732">Signal</keyword>
<keyword evidence="9" id="KW-1185">Reference proteome</keyword>
<dbReference type="Gene3D" id="2.30.30.170">
    <property type="match status" value="2"/>
</dbReference>
<evidence type="ECO:0000256" key="1">
    <source>
        <dbReference type="ARBA" id="ARBA00005417"/>
    </source>
</evidence>
<dbReference type="Gene3D" id="3.40.50.300">
    <property type="entry name" value="P-loop containing nucleotide triphosphate hydrolases"/>
    <property type="match status" value="1"/>
</dbReference>
<keyword evidence="5 8" id="KW-0067">ATP-binding</keyword>
<sequence>MEKAIIVKGVTKKYKLYNGMKERILDLVTPRGYGKDFYALQDVNFEAEKGDAVGFIGINGSGKSTLSNIVAGIVPETAGTIDVNGQVALIAVAAGLKNDLTGRDNIKLKCLMLGFNKEEIKKLEPEIIEFSELDNFIDQPVKSYSSGMKSRLGFAISVNIDPDVLIIDEALSVGDKAFAEKSLNKMKEFKEKGKTMIFVSHSIGQMKQFCDKILWLEYGKVKDFGSVEDIIPKYEDFLSQWKKMSKKERQKYKNNVLKNNSSNNNLFGEWEQSVANSKIKNDTNYIEEPISRLGHIRGGESYIYKSPYSLNEPQPTEAFKDSAYYIKKQAIYREEYFYLLSNQPSAESGVIGWMKESDVSSRLDVVIDNDVKTFYIRGEGAGYDRPWGGKKNQVVHDLKLAKNSKFKVDKTEKIGRNLWYRGILNDQEIWIHHNHLKELDE</sequence>
<dbReference type="SUPFAM" id="SSF82057">
    <property type="entry name" value="Prokaryotic SH3-related domain"/>
    <property type="match status" value="1"/>
</dbReference>
<evidence type="ECO:0000256" key="3">
    <source>
        <dbReference type="ARBA" id="ARBA00022729"/>
    </source>
</evidence>
<keyword evidence="4" id="KW-0547">Nucleotide-binding</keyword>
<dbReference type="PANTHER" id="PTHR46743">
    <property type="entry name" value="TEICHOIC ACIDS EXPORT ATP-BINDING PROTEIN TAGH"/>
    <property type="match status" value="1"/>
</dbReference>
<proteinExistence type="inferred from homology"/>
<dbReference type="InterPro" id="IPR027417">
    <property type="entry name" value="P-loop_NTPase"/>
</dbReference>
<evidence type="ECO:0000256" key="6">
    <source>
        <dbReference type="ARBA" id="ARBA00022967"/>
    </source>
</evidence>
<evidence type="ECO:0000259" key="7">
    <source>
        <dbReference type="PROSITE" id="PS50893"/>
    </source>
</evidence>
<dbReference type="Pfam" id="PF13457">
    <property type="entry name" value="GW"/>
    <property type="match status" value="2"/>
</dbReference>
<dbReference type="EMBL" id="JAGGKK010000024">
    <property type="protein sequence ID" value="MBP1950584.1"/>
    <property type="molecule type" value="Genomic_DNA"/>
</dbReference>
<dbReference type="RefSeq" id="WP_209482054.1">
    <property type="nucleotide sequence ID" value="NZ_JAGGKK010000024.1"/>
</dbReference>
<dbReference type="InterPro" id="IPR038200">
    <property type="entry name" value="GW_dom_sf"/>
</dbReference>
<comment type="similarity">
    <text evidence="1">Belongs to the ABC transporter superfamily.</text>
</comment>
<dbReference type="NCBIfam" id="NF010066">
    <property type="entry name" value="PRK13546.1"/>
    <property type="match status" value="1"/>
</dbReference>
<name>A0ABS4HIM2_9BACI</name>
<accession>A0ABS4HIM2</accession>
<comment type="caution">
    <text evidence="8">The sequence shown here is derived from an EMBL/GenBank/DDBJ whole genome shotgun (WGS) entry which is preliminary data.</text>
</comment>
<dbReference type="PROSITE" id="PS00211">
    <property type="entry name" value="ABC_TRANSPORTER_1"/>
    <property type="match status" value="1"/>
</dbReference>
<evidence type="ECO:0000256" key="5">
    <source>
        <dbReference type="ARBA" id="ARBA00022840"/>
    </source>
</evidence>
<dbReference type="PANTHER" id="PTHR46743:SF2">
    <property type="entry name" value="TEICHOIC ACIDS EXPORT ATP-BINDING PROTEIN TAGH"/>
    <property type="match status" value="1"/>
</dbReference>
<dbReference type="InterPro" id="IPR003439">
    <property type="entry name" value="ABC_transporter-like_ATP-bd"/>
</dbReference>
<dbReference type="GO" id="GO:0005524">
    <property type="term" value="F:ATP binding"/>
    <property type="evidence" value="ECO:0007669"/>
    <property type="project" value="UniProtKB-KW"/>
</dbReference>
<dbReference type="CDD" id="cd03220">
    <property type="entry name" value="ABC_KpsT_Wzt"/>
    <property type="match status" value="1"/>
</dbReference>
<dbReference type="InterPro" id="IPR003593">
    <property type="entry name" value="AAA+_ATPase"/>
</dbReference>
<evidence type="ECO:0000313" key="9">
    <source>
        <dbReference type="Proteomes" id="UP001519328"/>
    </source>
</evidence>
<dbReference type="InterPro" id="IPR050683">
    <property type="entry name" value="Bact_Polysacc_Export_ATP-bd"/>
</dbReference>
<dbReference type="SMART" id="SM00382">
    <property type="entry name" value="AAA"/>
    <property type="match status" value="1"/>
</dbReference>